<dbReference type="Proteomes" id="UP000236151">
    <property type="component" value="Unassembled WGS sequence"/>
</dbReference>
<protein>
    <recommendedName>
        <fullName evidence="3">DUF2634 domain-containing protein</fullName>
    </recommendedName>
</protein>
<dbReference type="KEGG" id="cthd:CDO33_00400"/>
<evidence type="ECO:0000313" key="2">
    <source>
        <dbReference type="Proteomes" id="UP000236151"/>
    </source>
</evidence>
<evidence type="ECO:0008006" key="3">
    <source>
        <dbReference type="Google" id="ProtNLM"/>
    </source>
</evidence>
<dbReference type="EMBL" id="NIOJ01000032">
    <property type="protein sequence ID" value="PNT97940.1"/>
    <property type="molecule type" value="Genomic_DNA"/>
</dbReference>
<accession>A0A2K2FBW2</accession>
<reference evidence="2" key="1">
    <citation type="submission" date="2017-06" db="EMBL/GenBank/DDBJ databases">
        <title>Investigating the central metabolism of Clostridium thermosuccinogenes.</title>
        <authorList>
            <person name="Koendjbiharie J.G."/>
            <person name="Van Kranenburg R."/>
            <person name="Vriesendorp B."/>
        </authorList>
    </citation>
    <scope>NUCLEOTIDE SEQUENCE [LARGE SCALE GENOMIC DNA]</scope>
    <source>
        <strain evidence="2">DSM 5806</strain>
    </source>
</reference>
<dbReference type="OrthoDB" id="89089at2"/>
<evidence type="ECO:0000313" key="1">
    <source>
        <dbReference type="EMBL" id="PNT97940.1"/>
    </source>
</evidence>
<dbReference type="Pfam" id="PF10934">
    <property type="entry name" value="Sheath_initiator"/>
    <property type="match status" value="1"/>
</dbReference>
<keyword evidence="2" id="KW-1185">Reference proteome</keyword>
<name>A0A2K2FBW2_9CLOT</name>
<proteinExistence type="predicted"/>
<comment type="caution">
    <text evidence="1">The sequence shown here is derived from an EMBL/GenBank/DDBJ whole genome shotgun (WGS) entry which is preliminary data.</text>
</comment>
<dbReference type="AlphaFoldDB" id="A0A2K2FBW2"/>
<dbReference type="InterPro" id="IPR020288">
    <property type="entry name" value="Sheath_initiator"/>
</dbReference>
<dbReference type="SUPFAM" id="SSF160719">
    <property type="entry name" value="gpW/gp25-like"/>
    <property type="match status" value="1"/>
</dbReference>
<sequence>MIPQGFIDFDLIAAKTAGTTRTYKLSGNRIQGFADGLEALEQAIYKVLNTEKYEYPIYSFSYGIELENLIGKDPLYVQVELKRRILECLLKDERIQGVDNFKFETSGDRLFCVFDVISTYGKITVTKGVEI</sequence>
<dbReference type="RefSeq" id="WP_103082013.1">
    <property type="nucleotide sequence ID" value="NZ_CP021850.1"/>
</dbReference>
<gene>
    <name evidence="1" type="ORF">CDQ84_12200</name>
</gene>
<organism evidence="1 2">
    <name type="scientific">Clostridium thermosuccinogenes</name>
    <dbReference type="NCBI Taxonomy" id="84032"/>
    <lineage>
        <taxon>Bacteria</taxon>
        <taxon>Bacillati</taxon>
        <taxon>Bacillota</taxon>
        <taxon>Clostridia</taxon>
        <taxon>Eubacteriales</taxon>
        <taxon>Clostridiaceae</taxon>
        <taxon>Clostridium</taxon>
    </lineage>
</organism>